<reference evidence="1" key="1">
    <citation type="submission" date="2018-02" db="EMBL/GenBank/DDBJ databases">
        <title>Rhizophora mucronata_Transcriptome.</title>
        <authorList>
            <person name="Meera S.P."/>
            <person name="Sreeshan A."/>
            <person name="Augustine A."/>
        </authorList>
    </citation>
    <scope>NUCLEOTIDE SEQUENCE</scope>
    <source>
        <tissue evidence="1">Leaf</tissue>
    </source>
</reference>
<organism evidence="1">
    <name type="scientific">Rhizophora mucronata</name>
    <name type="common">Asiatic mangrove</name>
    <dbReference type="NCBI Taxonomy" id="61149"/>
    <lineage>
        <taxon>Eukaryota</taxon>
        <taxon>Viridiplantae</taxon>
        <taxon>Streptophyta</taxon>
        <taxon>Embryophyta</taxon>
        <taxon>Tracheophyta</taxon>
        <taxon>Spermatophyta</taxon>
        <taxon>Magnoliopsida</taxon>
        <taxon>eudicotyledons</taxon>
        <taxon>Gunneridae</taxon>
        <taxon>Pentapetalae</taxon>
        <taxon>rosids</taxon>
        <taxon>fabids</taxon>
        <taxon>Malpighiales</taxon>
        <taxon>Rhizophoraceae</taxon>
        <taxon>Rhizophora</taxon>
    </lineage>
</organism>
<sequence>MNCNKLCLLGTRGLILGPSGCSCFCSRIPVSLFELGLKSLLLCGVVLVNGVAYLRDMTEIGVGKSICLN</sequence>
<dbReference type="AlphaFoldDB" id="A0A2P2N3I2"/>
<proteinExistence type="predicted"/>
<name>A0A2P2N3I2_RHIMU</name>
<dbReference type="PROSITE" id="PS51257">
    <property type="entry name" value="PROKAR_LIPOPROTEIN"/>
    <property type="match status" value="1"/>
</dbReference>
<accession>A0A2P2N3I2</accession>
<dbReference type="EMBL" id="GGEC01056544">
    <property type="protein sequence ID" value="MBX37028.1"/>
    <property type="molecule type" value="Transcribed_RNA"/>
</dbReference>
<protein>
    <submittedName>
        <fullName evidence="1">Uncharacterized protein</fullName>
    </submittedName>
</protein>
<evidence type="ECO:0000313" key="1">
    <source>
        <dbReference type="EMBL" id="MBX37028.1"/>
    </source>
</evidence>